<keyword evidence="7" id="KW-0663">Pyridoxal phosphate</keyword>
<evidence type="ECO:0000313" key="12">
    <source>
        <dbReference type="Proteomes" id="UP000183469"/>
    </source>
</evidence>
<evidence type="ECO:0000256" key="8">
    <source>
        <dbReference type="ARBA" id="ARBA00051934"/>
    </source>
</evidence>
<gene>
    <name evidence="11" type="ORF">SAMN05660648_00676</name>
</gene>
<evidence type="ECO:0000256" key="5">
    <source>
        <dbReference type="ARBA" id="ARBA00022576"/>
    </source>
</evidence>
<dbReference type="CDD" id="cd00609">
    <property type="entry name" value="AAT_like"/>
    <property type="match status" value="1"/>
</dbReference>
<dbReference type="GO" id="GO:0009089">
    <property type="term" value="P:lysine biosynthetic process via diaminopimelate"/>
    <property type="evidence" value="ECO:0007669"/>
    <property type="project" value="UniProtKB-UniPathway"/>
</dbReference>
<dbReference type="FunFam" id="3.40.640.10:FF:000099">
    <property type="entry name" value="LL-diaminopimelate aminotransferase, chloroplastic"/>
    <property type="match status" value="1"/>
</dbReference>
<dbReference type="RefSeq" id="WP_074670844.1">
    <property type="nucleotide sequence ID" value="NZ_FNQG01000002.1"/>
</dbReference>
<proteinExistence type="inferred from homology"/>
<reference evidence="11 12" key="1">
    <citation type="submission" date="2016-10" db="EMBL/GenBank/DDBJ databases">
        <authorList>
            <person name="de Groot N.N."/>
        </authorList>
    </citation>
    <scope>NUCLEOTIDE SEQUENCE [LARGE SCALE GENOMIC DNA]</scope>
    <source>
        <strain evidence="11 12">DSM 2872</strain>
    </source>
</reference>
<evidence type="ECO:0000256" key="9">
    <source>
        <dbReference type="NCBIfam" id="TIGR03542"/>
    </source>
</evidence>
<dbReference type="GO" id="GO:0030170">
    <property type="term" value="F:pyridoxal phosphate binding"/>
    <property type="evidence" value="ECO:0007669"/>
    <property type="project" value="UniProtKB-UniRule"/>
</dbReference>
<evidence type="ECO:0000259" key="10">
    <source>
        <dbReference type="Pfam" id="PF00155"/>
    </source>
</evidence>
<dbReference type="AlphaFoldDB" id="A0A1H3VXJ7"/>
<dbReference type="InterPro" id="IPR015421">
    <property type="entry name" value="PyrdxlP-dep_Trfase_major"/>
</dbReference>
<protein>
    <recommendedName>
        <fullName evidence="4 9">LL-diaminopimelate aminotransferase</fullName>
        <ecNumber evidence="3 9">2.6.1.83</ecNumber>
    </recommendedName>
</protein>
<dbReference type="EMBL" id="FNQG01000002">
    <property type="protein sequence ID" value="SDZ79527.1"/>
    <property type="molecule type" value="Genomic_DNA"/>
</dbReference>
<dbReference type="HAMAP" id="MF_01642">
    <property type="entry name" value="DapL_aminotrans_1"/>
    <property type="match status" value="1"/>
</dbReference>
<evidence type="ECO:0000313" key="11">
    <source>
        <dbReference type="EMBL" id="SDZ79527.1"/>
    </source>
</evidence>
<organism evidence="11 12">
    <name type="scientific">Selenomonas ruminantium</name>
    <dbReference type="NCBI Taxonomy" id="971"/>
    <lineage>
        <taxon>Bacteria</taxon>
        <taxon>Bacillati</taxon>
        <taxon>Bacillota</taxon>
        <taxon>Negativicutes</taxon>
        <taxon>Selenomonadales</taxon>
        <taxon>Selenomonadaceae</taxon>
        <taxon>Selenomonas</taxon>
    </lineage>
</organism>
<comment type="catalytic activity">
    <reaction evidence="8">
        <text>(2S,6S)-2,6-diaminopimelate + 2-oxoglutarate = (S)-2,3,4,5-tetrahydrodipicolinate + L-glutamate + H2O + H(+)</text>
        <dbReference type="Rhea" id="RHEA:23988"/>
        <dbReference type="ChEBI" id="CHEBI:15377"/>
        <dbReference type="ChEBI" id="CHEBI:15378"/>
        <dbReference type="ChEBI" id="CHEBI:16810"/>
        <dbReference type="ChEBI" id="CHEBI:16845"/>
        <dbReference type="ChEBI" id="CHEBI:29985"/>
        <dbReference type="ChEBI" id="CHEBI:57609"/>
        <dbReference type="EC" id="2.6.1.83"/>
    </reaction>
</comment>
<comment type="cofactor">
    <cofactor evidence="1">
        <name>pyridoxal 5'-phosphate</name>
        <dbReference type="ChEBI" id="CHEBI:597326"/>
    </cofactor>
</comment>
<dbReference type="PANTHER" id="PTHR43144">
    <property type="entry name" value="AMINOTRANSFERASE"/>
    <property type="match status" value="1"/>
</dbReference>
<keyword evidence="5 11" id="KW-0032">Aminotransferase</keyword>
<evidence type="ECO:0000256" key="7">
    <source>
        <dbReference type="ARBA" id="ARBA00022898"/>
    </source>
</evidence>
<dbReference type="Pfam" id="PF00155">
    <property type="entry name" value="Aminotran_1_2"/>
    <property type="match status" value="1"/>
</dbReference>
<dbReference type="UniPathway" id="UPA00034">
    <property type="reaction ID" value="UER00466"/>
</dbReference>
<sequence length="411" mass="45469">MATINDNYLKLPGSYLFAEIARRVAAFKEAHPEADIIRLGIGDVTQPLPPACIEAMHKAVDELASADTFRGYGPEQGYSFLTDAIIEHNYKARGIEIASDEIFISDGSKSDCGNIQEIFGTDNKVAITDPVYPVYLDTNVMAGRTGTLQEDGHFEGVTYLPCDASNNFAPELPAERVDMIYLCCPNNPTGTTLSRAELKKWVDYARENQSVILFDAAYAAYITEDDVPRSIYEIEGAKDVAIEFRSFSKTAGFTGTRCGYTIIPKTVKGRAADGSLVEFNKLWNRRHTTKFNGTAYIVQRGAAAIYTEEGQKQVKETIAYYMENARIIREGLQAAGIEAYGGINAPYIWLKTPDNMPSWDFFDKLLTEVNIVGTPGAGFGPCGEGYFRLTAFGDRENTLRAVERIKNNLHI</sequence>
<name>A0A1H3VXJ7_SELRU</name>
<dbReference type="Proteomes" id="UP000183469">
    <property type="component" value="Unassembled WGS sequence"/>
</dbReference>
<dbReference type="Gene3D" id="3.40.640.10">
    <property type="entry name" value="Type I PLP-dependent aspartate aminotransferase-like (Major domain)"/>
    <property type="match status" value="1"/>
</dbReference>
<dbReference type="SUPFAM" id="SSF53383">
    <property type="entry name" value="PLP-dependent transferases"/>
    <property type="match status" value="1"/>
</dbReference>
<evidence type="ECO:0000256" key="3">
    <source>
        <dbReference type="ARBA" id="ARBA00013138"/>
    </source>
</evidence>
<feature type="domain" description="Aminotransferase class I/classII large" evidence="10">
    <location>
        <begin position="35"/>
        <end position="405"/>
    </location>
</feature>
<dbReference type="EC" id="2.6.1.83" evidence="3 9"/>
<dbReference type="GO" id="GO:0010285">
    <property type="term" value="F:L,L-diaminopimelate aminotransferase activity"/>
    <property type="evidence" value="ECO:0007669"/>
    <property type="project" value="UniProtKB-EC"/>
</dbReference>
<evidence type="ECO:0000256" key="4">
    <source>
        <dbReference type="ARBA" id="ARBA00018052"/>
    </source>
</evidence>
<dbReference type="InterPro" id="IPR015424">
    <property type="entry name" value="PyrdxlP-dep_Trfase"/>
</dbReference>
<dbReference type="Gene3D" id="3.90.1150.10">
    <property type="entry name" value="Aspartate Aminotransferase, domain 1"/>
    <property type="match status" value="1"/>
</dbReference>
<comment type="pathway">
    <text evidence="2">Amino-acid biosynthesis; L-lysine biosynthesis via DAP pathway; LL-2,6-diaminopimelate from (S)-tetrahydrodipicolinate (aminotransferase route): step 1/1.</text>
</comment>
<dbReference type="OrthoDB" id="9813612at2"/>
<dbReference type="InterPro" id="IPR015422">
    <property type="entry name" value="PyrdxlP-dep_Trfase_small"/>
</dbReference>
<keyword evidence="6 11" id="KW-0808">Transferase</keyword>
<dbReference type="InterPro" id="IPR019942">
    <property type="entry name" value="DapL/ALD1"/>
</dbReference>
<evidence type="ECO:0000256" key="1">
    <source>
        <dbReference type="ARBA" id="ARBA00001933"/>
    </source>
</evidence>
<evidence type="ECO:0000256" key="2">
    <source>
        <dbReference type="ARBA" id="ARBA00004982"/>
    </source>
</evidence>
<dbReference type="InterPro" id="IPR004839">
    <property type="entry name" value="Aminotransferase_I/II_large"/>
</dbReference>
<evidence type="ECO:0000256" key="6">
    <source>
        <dbReference type="ARBA" id="ARBA00022679"/>
    </source>
</evidence>
<dbReference type="NCBIfam" id="TIGR03542">
    <property type="entry name" value="DAPAT_plant"/>
    <property type="match status" value="1"/>
</dbReference>
<accession>A0A1H3VXJ7</accession>